<dbReference type="SUPFAM" id="SSF50022">
    <property type="entry name" value="ISP domain"/>
    <property type="match status" value="1"/>
</dbReference>
<evidence type="ECO:0000256" key="2">
    <source>
        <dbReference type="ARBA" id="ARBA00022723"/>
    </source>
</evidence>
<dbReference type="KEGG" id="bhc:JFL75_04690"/>
<organism evidence="7 8">
    <name type="scientific">Breznakiella homolactica</name>
    <dbReference type="NCBI Taxonomy" id="2798577"/>
    <lineage>
        <taxon>Bacteria</taxon>
        <taxon>Pseudomonadati</taxon>
        <taxon>Spirochaetota</taxon>
        <taxon>Spirochaetia</taxon>
        <taxon>Spirochaetales</taxon>
        <taxon>Breznakiellaceae</taxon>
        <taxon>Breznakiella</taxon>
    </lineage>
</organism>
<dbReference type="GO" id="GO:0051213">
    <property type="term" value="F:dioxygenase activity"/>
    <property type="evidence" value="ECO:0007669"/>
    <property type="project" value="UniProtKB-KW"/>
</dbReference>
<dbReference type="CDD" id="cd03469">
    <property type="entry name" value="Rieske_RO_Alpha_N"/>
    <property type="match status" value="1"/>
</dbReference>
<dbReference type="GO" id="GO:0046872">
    <property type="term" value="F:metal ion binding"/>
    <property type="evidence" value="ECO:0007669"/>
    <property type="project" value="UniProtKB-KW"/>
</dbReference>
<dbReference type="InterPro" id="IPR044043">
    <property type="entry name" value="VanA_C_cat"/>
</dbReference>
<keyword evidence="5" id="KW-0411">Iron-sulfur</keyword>
<dbReference type="EMBL" id="CP067089">
    <property type="protein sequence ID" value="QQO10223.1"/>
    <property type="molecule type" value="Genomic_DNA"/>
</dbReference>
<dbReference type="PROSITE" id="PS51296">
    <property type="entry name" value="RIESKE"/>
    <property type="match status" value="1"/>
</dbReference>
<evidence type="ECO:0000256" key="1">
    <source>
        <dbReference type="ARBA" id="ARBA00022714"/>
    </source>
</evidence>
<keyword evidence="8" id="KW-1185">Reference proteome</keyword>
<evidence type="ECO:0000313" key="7">
    <source>
        <dbReference type="EMBL" id="QQO10223.1"/>
    </source>
</evidence>
<dbReference type="InterPro" id="IPR017941">
    <property type="entry name" value="Rieske_2Fe-2S"/>
</dbReference>
<accession>A0A7T7XPS2</accession>
<dbReference type="Gene3D" id="2.102.10.10">
    <property type="entry name" value="Rieske [2Fe-2S] iron-sulphur domain"/>
    <property type="match status" value="1"/>
</dbReference>
<keyword evidence="1" id="KW-0001">2Fe-2S</keyword>
<name>A0A7T7XPS2_9SPIR</name>
<keyword evidence="4" id="KW-0408">Iron</keyword>
<gene>
    <name evidence="7" type="ORF">JFL75_04690</name>
</gene>
<evidence type="ECO:0000256" key="5">
    <source>
        <dbReference type="ARBA" id="ARBA00023014"/>
    </source>
</evidence>
<dbReference type="InterPro" id="IPR050584">
    <property type="entry name" value="Cholesterol_7-desaturase"/>
</dbReference>
<dbReference type="SUPFAM" id="SSF55961">
    <property type="entry name" value="Bet v1-like"/>
    <property type="match status" value="1"/>
</dbReference>
<feature type="domain" description="Rieske" evidence="6">
    <location>
        <begin position="6"/>
        <end position="113"/>
    </location>
</feature>
<evidence type="ECO:0000259" key="6">
    <source>
        <dbReference type="PROSITE" id="PS51296"/>
    </source>
</evidence>
<dbReference type="Proteomes" id="UP000595917">
    <property type="component" value="Chromosome"/>
</dbReference>
<reference evidence="7" key="1">
    <citation type="submission" date="2021-01" db="EMBL/GenBank/DDBJ databases">
        <title>Description of Breznakiella homolactica.</title>
        <authorList>
            <person name="Song Y."/>
            <person name="Brune A."/>
        </authorList>
    </citation>
    <scope>NUCLEOTIDE SEQUENCE</scope>
    <source>
        <strain evidence="7">RmG30</strain>
    </source>
</reference>
<dbReference type="Gene3D" id="3.90.380.10">
    <property type="entry name" value="Naphthalene 1,2-dioxygenase Alpha Subunit, Chain A, domain 1"/>
    <property type="match status" value="1"/>
</dbReference>
<evidence type="ECO:0000313" key="8">
    <source>
        <dbReference type="Proteomes" id="UP000595917"/>
    </source>
</evidence>
<dbReference type="Pfam" id="PF19112">
    <property type="entry name" value="VanA_C"/>
    <property type="match status" value="1"/>
</dbReference>
<sequence length="326" mass="37932">MIRNQWYGVLDSDEVKKGKPLGVTRLGERLVFWRDSKGQIICMKDVCAHRGTSLAAGTVCTDREAVQCPFHGFEYDSSGRCRLIPANGKTAPVPQNFHVEAYPSRESQGFIYIWWGEHREEYPNVPRFQNLAEKEFSYTLITDTWPVHYSRTIENQLDLVHLPFVHYNTIGRGNRTLVNGPIEQIRGNEILFWPRNTEDHGEKPLKQADFPAPDESSQHIHFIFPNLWQNWIAPSLRVAIVFAPIDGNHTRIYLRTYQKFIRIPVLKKLADLVMYRFSLKILRQDRRVVVTQLPDSSEKELSENLIRGDLPIISYRRMRESLKNSV</sequence>
<keyword evidence="7" id="KW-0223">Dioxygenase</keyword>
<evidence type="ECO:0000256" key="4">
    <source>
        <dbReference type="ARBA" id="ARBA00023004"/>
    </source>
</evidence>
<protein>
    <submittedName>
        <fullName evidence="7">Aromatic ring-hydroxylating dioxygenase subunit alpha</fullName>
    </submittedName>
</protein>
<keyword evidence="3" id="KW-0560">Oxidoreductase</keyword>
<dbReference type="PANTHER" id="PTHR21266:SF59">
    <property type="entry name" value="BLR4922 PROTEIN"/>
    <property type="match status" value="1"/>
</dbReference>
<evidence type="ECO:0000256" key="3">
    <source>
        <dbReference type="ARBA" id="ARBA00023002"/>
    </source>
</evidence>
<dbReference type="InterPro" id="IPR036922">
    <property type="entry name" value="Rieske_2Fe-2S_sf"/>
</dbReference>
<dbReference type="RefSeq" id="WP_215627527.1">
    <property type="nucleotide sequence ID" value="NZ_CP067089.2"/>
</dbReference>
<dbReference type="AlphaFoldDB" id="A0A7T7XPS2"/>
<dbReference type="GO" id="GO:0051537">
    <property type="term" value="F:2 iron, 2 sulfur cluster binding"/>
    <property type="evidence" value="ECO:0007669"/>
    <property type="project" value="UniProtKB-KW"/>
</dbReference>
<keyword evidence="2" id="KW-0479">Metal-binding</keyword>
<dbReference type="PANTHER" id="PTHR21266">
    <property type="entry name" value="IRON-SULFUR DOMAIN CONTAINING PROTEIN"/>
    <property type="match status" value="1"/>
</dbReference>
<dbReference type="Pfam" id="PF00355">
    <property type="entry name" value="Rieske"/>
    <property type="match status" value="1"/>
</dbReference>
<proteinExistence type="predicted"/>